<sequence length="256" mass="29307">MEEEPQDAMKNSRASRASVKRRRVSMAAAGPTLSDMASLLSQTRDMARPPVKEFLKHGLDAPVAAQGYTRRQTMTTASSNVTCGSLRPTGAETDESAIEKREQLKRQLELFLLPENPLLSSALLRQPSIEQQQEHYSWMIHPYGKFRARWDMTMVLLVLSNVVLIPVQASYFNSVDDEIFQWMFFSLVSDAVFAADIVFNFRTGNGIEPTQTSYEFIRVNHEVECHWDKVYPIRKAKTQHTQKKRQEGQDRTSTYN</sequence>
<keyword evidence="2" id="KW-1185">Reference proteome</keyword>
<evidence type="ECO:0000313" key="1">
    <source>
        <dbReference type="EMBL" id="KAH6938297.1"/>
    </source>
</evidence>
<dbReference type="Proteomes" id="UP000821845">
    <property type="component" value="Chromosome 2"/>
</dbReference>
<proteinExistence type="predicted"/>
<gene>
    <name evidence="1" type="ORF">HPB50_008355</name>
</gene>
<reference evidence="1" key="1">
    <citation type="submission" date="2020-05" db="EMBL/GenBank/DDBJ databases">
        <title>Large-scale comparative analyses of tick genomes elucidate their genetic diversity and vector capacities.</title>
        <authorList>
            <person name="Jia N."/>
            <person name="Wang J."/>
            <person name="Shi W."/>
            <person name="Du L."/>
            <person name="Sun Y."/>
            <person name="Zhan W."/>
            <person name="Jiang J."/>
            <person name="Wang Q."/>
            <person name="Zhang B."/>
            <person name="Ji P."/>
            <person name="Sakyi L.B."/>
            <person name="Cui X."/>
            <person name="Yuan T."/>
            <person name="Jiang B."/>
            <person name="Yang W."/>
            <person name="Lam T.T.-Y."/>
            <person name="Chang Q."/>
            <person name="Ding S."/>
            <person name="Wang X."/>
            <person name="Zhu J."/>
            <person name="Ruan X."/>
            <person name="Zhao L."/>
            <person name="Wei J."/>
            <person name="Que T."/>
            <person name="Du C."/>
            <person name="Cheng J."/>
            <person name="Dai P."/>
            <person name="Han X."/>
            <person name="Huang E."/>
            <person name="Gao Y."/>
            <person name="Liu J."/>
            <person name="Shao H."/>
            <person name="Ye R."/>
            <person name="Li L."/>
            <person name="Wei W."/>
            <person name="Wang X."/>
            <person name="Wang C."/>
            <person name="Yang T."/>
            <person name="Huo Q."/>
            <person name="Li W."/>
            <person name="Guo W."/>
            <person name="Chen H."/>
            <person name="Zhou L."/>
            <person name="Ni X."/>
            <person name="Tian J."/>
            <person name="Zhou Y."/>
            <person name="Sheng Y."/>
            <person name="Liu T."/>
            <person name="Pan Y."/>
            <person name="Xia L."/>
            <person name="Li J."/>
            <person name="Zhao F."/>
            <person name="Cao W."/>
        </authorList>
    </citation>
    <scope>NUCLEOTIDE SEQUENCE</scope>
    <source>
        <strain evidence="1">Hyas-2018</strain>
    </source>
</reference>
<accession>A0ACB7ST02</accession>
<evidence type="ECO:0000313" key="2">
    <source>
        <dbReference type="Proteomes" id="UP000821845"/>
    </source>
</evidence>
<comment type="caution">
    <text evidence="1">The sequence shown here is derived from an EMBL/GenBank/DDBJ whole genome shotgun (WGS) entry which is preliminary data.</text>
</comment>
<name>A0ACB7ST02_HYAAI</name>
<protein>
    <submittedName>
        <fullName evidence="1">Uncharacterized protein</fullName>
    </submittedName>
</protein>
<organism evidence="1 2">
    <name type="scientific">Hyalomma asiaticum</name>
    <name type="common">Tick</name>
    <dbReference type="NCBI Taxonomy" id="266040"/>
    <lineage>
        <taxon>Eukaryota</taxon>
        <taxon>Metazoa</taxon>
        <taxon>Ecdysozoa</taxon>
        <taxon>Arthropoda</taxon>
        <taxon>Chelicerata</taxon>
        <taxon>Arachnida</taxon>
        <taxon>Acari</taxon>
        <taxon>Parasitiformes</taxon>
        <taxon>Ixodida</taxon>
        <taxon>Ixodoidea</taxon>
        <taxon>Ixodidae</taxon>
        <taxon>Hyalomminae</taxon>
        <taxon>Hyalomma</taxon>
    </lineage>
</organism>
<dbReference type="EMBL" id="CM023482">
    <property type="protein sequence ID" value="KAH6938297.1"/>
    <property type="molecule type" value="Genomic_DNA"/>
</dbReference>